<accession>A0ACC3YEI5</accession>
<name>A0ACC3YEI5_COLTU</name>
<evidence type="ECO:0000313" key="1">
    <source>
        <dbReference type="EMBL" id="KAL0930278.1"/>
    </source>
</evidence>
<dbReference type="EMBL" id="VUJX02000011">
    <property type="protein sequence ID" value="KAL0930278.1"/>
    <property type="molecule type" value="Genomic_DNA"/>
</dbReference>
<gene>
    <name evidence="1" type="ORF">CTRU02_214353</name>
</gene>
<sequence length="274" mass="30707">MDPTRASLATTFPQKAQHVLAHHQNADAYQRVSPHHMPAQTCLPYLSFGQEPVSPQPAEAVDQSSATTNIKVDESVRKMTYAELIHMAFLSRKTTKMELRELYEWFERNTTKANTDNKGWKNSVRSNLSLNQAFQRLDGKGSCWRLIETGLAGVQPTRKPRTPRRKKETNVCTAESNSTAPPTSNPSNPCVVPQEDISEVHNDHHSPQSNGDFTIPGGSRVADDPFSNYPVPYPIASTQDDADEHDPFWPWSLDSKSYVHWPYCSYVPGDIGQA</sequence>
<evidence type="ECO:0000313" key="2">
    <source>
        <dbReference type="Proteomes" id="UP000805649"/>
    </source>
</evidence>
<keyword evidence="2" id="KW-1185">Reference proteome</keyword>
<proteinExistence type="predicted"/>
<protein>
    <submittedName>
        <fullName evidence="1">Forkhead domain-containing protein</fullName>
    </submittedName>
</protein>
<dbReference type="Proteomes" id="UP000805649">
    <property type="component" value="Unassembled WGS sequence"/>
</dbReference>
<organism evidence="1 2">
    <name type="scientific">Colletotrichum truncatum</name>
    <name type="common">Anthracnose fungus</name>
    <name type="synonym">Colletotrichum capsici</name>
    <dbReference type="NCBI Taxonomy" id="5467"/>
    <lineage>
        <taxon>Eukaryota</taxon>
        <taxon>Fungi</taxon>
        <taxon>Dikarya</taxon>
        <taxon>Ascomycota</taxon>
        <taxon>Pezizomycotina</taxon>
        <taxon>Sordariomycetes</taxon>
        <taxon>Hypocreomycetidae</taxon>
        <taxon>Glomerellales</taxon>
        <taxon>Glomerellaceae</taxon>
        <taxon>Colletotrichum</taxon>
        <taxon>Colletotrichum truncatum species complex</taxon>
    </lineage>
</organism>
<reference evidence="1 2" key="1">
    <citation type="journal article" date="2020" name="Phytopathology">
        <title>Genome Sequence Resources of Colletotrichum truncatum, C. plurivorum, C. musicola, and C. sojae: Four Species Pathogenic to Soybean (Glycine max).</title>
        <authorList>
            <person name="Rogerio F."/>
            <person name="Boufleur T.R."/>
            <person name="Ciampi-Guillardi M."/>
            <person name="Sukno S.A."/>
            <person name="Thon M.R."/>
            <person name="Massola Junior N.S."/>
            <person name="Baroncelli R."/>
        </authorList>
    </citation>
    <scope>NUCLEOTIDE SEQUENCE [LARGE SCALE GENOMIC DNA]</scope>
    <source>
        <strain evidence="1 2">CMES1059</strain>
    </source>
</reference>
<comment type="caution">
    <text evidence="1">The sequence shown here is derived from an EMBL/GenBank/DDBJ whole genome shotgun (WGS) entry which is preliminary data.</text>
</comment>